<evidence type="ECO:0000313" key="1">
    <source>
        <dbReference type="EMBL" id="KAA4606533.1"/>
    </source>
</evidence>
<accession>A0A642B541</accession>
<dbReference type="EMBL" id="VWFV01000141">
    <property type="protein sequence ID" value="KAA4606533.1"/>
    <property type="molecule type" value="Genomic_DNA"/>
</dbReference>
<gene>
    <name evidence="1" type="ORF">F3C24_27330</name>
</gene>
<feature type="non-terminal residue" evidence="1">
    <location>
        <position position="356"/>
    </location>
</feature>
<proteinExistence type="predicted"/>
<name>A0A642B541_BACOV</name>
<protein>
    <submittedName>
        <fullName evidence="1">Uncharacterized protein</fullName>
    </submittedName>
</protein>
<organism evidence="1">
    <name type="scientific">Bacteroides ovatus</name>
    <dbReference type="NCBI Taxonomy" id="28116"/>
    <lineage>
        <taxon>Bacteria</taxon>
        <taxon>Pseudomonadati</taxon>
        <taxon>Bacteroidota</taxon>
        <taxon>Bacteroidia</taxon>
        <taxon>Bacteroidales</taxon>
        <taxon>Bacteroidaceae</taxon>
        <taxon>Bacteroides</taxon>
    </lineage>
</organism>
<comment type="caution">
    <text evidence="1">The sequence shown here is derived from an EMBL/GenBank/DDBJ whole genome shotgun (WGS) entry which is preliminary data.</text>
</comment>
<sequence>MIKEIKYNGYSANPSDYECADGDLSVAMNLIPEDGVLKGIQKPQCLFTLPQGKKVIYIHNISVYKHYIIYDTESAALQWLSSNDTDKQPEDIVSISGELYQVTSLGNTLIILTSEGIIYALYKSGTYVLMGSNPVFPSLSFRLRASMGNSDMLSASFPGFTPSIILNSLIHSIEASQAVRDTVLAFTNKYTADAKTAGLFQYPFMIRYAYRMYDGTLNYISSPVKVYPSYGIPYIIHYTGYEVNNGLYTKFNMVVSHVASKLYYEITNFDEVKGSVAEWGELVKSFDIFITPPLYTVDQDSMCKSISPYAYLGPMGGSSAFLSYCANSGNENINGKLIYRCHNASESINSNQLFFG</sequence>
<reference evidence="1" key="1">
    <citation type="journal article" date="2019" name="Nat. Med.">
        <title>A library of human gut bacterial isolates paired with longitudinal multiomics data enables mechanistic microbiome research.</title>
        <authorList>
            <person name="Poyet M."/>
            <person name="Groussin M."/>
            <person name="Gibbons S.M."/>
            <person name="Avila-Pacheco J."/>
            <person name="Jiang X."/>
            <person name="Kearney S.M."/>
            <person name="Perrotta A.R."/>
            <person name="Berdy B."/>
            <person name="Zhao S."/>
            <person name="Lieberman T.D."/>
            <person name="Swanson P.K."/>
            <person name="Smith M."/>
            <person name="Roesemann S."/>
            <person name="Alexander J.E."/>
            <person name="Rich S.A."/>
            <person name="Livny J."/>
            <person name="Vlamakis H."/>
            <person name="Clish C."/>
            <person name="Bullock K."/>
            <person name="Deik A."/>
            <person name="Scott J."/>
            <person name="Pierce K.A."/>
            <person name="Xavier R.J."/>
            <person name="Alm E.J."/>
        </authorList>
    </citation>
    <scope>NUCLEOTIDE SEQUENCE</scope>
    <source>
        <strain evidence="1">BIOML-A21</strain>
    </source>
</reference>
<dbReference type="AlphaFoldDB" id="A0A642B541"/>